<dbReference type="AlphaFoldDB" id="A0A2G8S2D8"/>
<evidence type="ECO:0000313" key="1">
    <source>
        <dbReference type="EMBL" id="PIL27943.1"/>
    </source>
</evidence>
<dbReference type="Proteomes" id="UP000230002">
    <property type="component" value="Unassembled WGS sequence"/>
</dbReference>
<proteinExistence type="predicted"/>
<name>A0A2G8S2D8_9APHY</name>
<accession>A0A2G8S2D8</accession>
<keyword evidence="2" id="KW-1185">Reference proteome</keyword>
<evidence type="ECO:0000313" key="2">
    <source>
        <dbReference type="Proteomes" id="UP000230002"/>
    </source>
</evidence>
<comment type="caution">
    <text evidence="1">The sequence shown here is derived from an EMBL/GenBank/DDBJ whole genome shotgun (WGS) entry which is preliminary data.</text>
</comment>
<sequence length="321" mass="36262">MSELSWPRLRDLSLHGRFLDVAHISSLKHLLPAVPELRNLSILAGRIWGLGTLGRYPILPKPSSATSLLALPSASEDHPEHETSPSPLLSELRSLRIAYPGPDDDIFSLRMPHLMHLSLRDHPRVYHQLAYGYNVRDGPEGRPWAAPLLSPDEALSLLQRMDLSRLTSLELVYIAPDARSDDALLSHIVQALSKLEHLELHRYRALAVHDRPLTAHVQHTHIARLLSAAKTLRTLRLNLDFHEDHQAYCANRRKRAAWLALFRDERGPEIVEIVAASCPQLEYVALLYHGYAGATWAEFHPQRCAEPRFVLDNTGGHLYVC</sequence>
<dbReference type="Gene3D" id="3.80.10.10">
    <property type="entry name" value="Ribonuclease Inhibitor"/>
    <property type="match status" value="1"/>
</dbReference>
<dbReference type="OrthoDB" id="3270220at2759"/>
<dbReference type="EMBL" id="AYKW01000032">
    <property type="protein sequence ID" value="PIL27943.1"/>
    <property type="molecule type" value="Genomic_DNA"/>
</dbReference>
<protein>
    <submittedName>
        <fullName evidence="1">Uncharacterized protein</fullName>
    </submittedName>
</protein>
<gene>
    <name evidence="1" type="ORF">GSI_09978</name>
</gene>
<reference evidence="1 2" key="1">
    <citation type="journal article" date="2015" name="Sci. Rep.">
        <title>Chromosome-level genome map provides insights into diverse defense mechanisms in the medicinal fungus Ganoderma sinense.</title>
        <authorList>
            <person name="Zhu Y."/>
            <person name="Xu J."/>
            <person name="Sun C."/>
            <person name="Zhou S."/>
            <person name="Xu H."/>
            <person name="Nelson D.R."/>
            <person name="Qian J."/>
            <person name="Song J."/>
            <person name="Luo H."/>
            <person name="Xiang L."/>
            <person name="Li Y."/>
            <person name="Xu Z."/>
            <person name="Ji A."/>
            <person name="Wang L."/>
            <person name="Lu S."/>
            <person name="Hayward A."/>
            <person name="Sun W."/>
            <person name="Li X."/>
            <person name="Schwartz D.C."/>
            <person name="Wang Y."/>
            <person name="Chen S."/>
        </authorList>
    </citation>
    <scope>NUCLEOTIDE SEQUENCE [LARGE SCALE GENOMIC DNA]</scope>
    <source>
        <strain evidence="1 2">ZZ0214-1</strain>
    </source>
</reference>
<dbReference type="SUPFAM" id="SSF52047">
    <property type="entry name" value="RNI-like"/>
    <property type="match status" value="1"/>
</dbReference>
<dbReference type="InterPro" id="IPR032675">
    <property type="entry name" value="LRR_dom_sf"/>
</dbReference>
<organism evidence="1 2">
    <name type="scientific">Ganoderma sinense ZZ0214-1</name>
    <dbReference type="NCBI Taxonomy" id="1077348"/>
    <lineage>
        <taxon>Eukaryota</taxon>
        <taxon>Fungi</taxon>
        <taxon>Dikarya</taxon>
        <taxon>Basidiomycota</taxon>
        <taxon>Agaricomycotina</taxon>
        <taxon>Agaricomycetes</taxon>
        <taxon>Polyporales</taxon>
        <taxon>Polyporaceae</taxon>
        <taxon>Ganoderma</taxon>
    </lineage>
</organism>